<evidence type="ECO:0000313" key="4">
    <source>
        <dbReference type="Proteomes" id="UP000315891"/>
    </source>
</evidence>
<dbReference type="AlphaFoldDB" id="A0A516V1M7"/>
<keyword evidence="4" id="KW-1185">Reference proteome</keyword>
<dbReference type="InterPro" id="IPR036680">
    <property type="entry name" value="SPOR-like_sf"/>
</dbReference>
<evidence type="ECO:0000259" key="2">
    <source>
        <dbReference type="PROSITE" id="PS51724"/>
    </source>
</evidence>
<feature type="domain" description="SPOR" evidence="2">
    <location>
        <begin position="90"/>
        <end position="170"/>
    </location>
</feature>
<dbReference type="RefSeq" id="WP_143877942.1">
    <property type="nucleotide sequence ID" value="NZ_BAABLZ010000002.1"/>
</dbReference>
<feature type="region of interest" description="Disordered" evidence="1">
    <location>
        <begin position="175"/>
        <end position="240"/>
    </location>
</feature>
<dbReference type="GO" id="GO:0032506">
    <property type="term" value="P:cytokinetic process"/>
    <property type="evidence" value="ECO:0007669"/>
    <property type="project" value="TreeGrafter"/>
</dbReference>
<dbReference type="GO" id="GO:0032153">
    <property type="term" value="C:cell division site"/>
    <property type="evidence" value="ECO:0007669"/>
    <property type="project" value="TreeGrafter"/>
</dbReference>
<dbReference type="InterPro" id="IPR007730">
    <property type="entry name" value="SPOR-like_dom"/>
</dbReference>
<dbReference type="GO" id="GO:0030428">
    <property type="term" value="C:cell septum"/>
    <property type="evidence" value="ECO:0007669"/>
    <property type="project" value="TreeGrafter"/>
</dbReference>
<proteinExistence type="predicted"/>
<dbReference type="PROSITE" id="PS51724">
    <property type="entry name" value="SPOR"/>
    <property type="match status" value="2"/>
</dbReference>
<dbReference type="InterPro" id="IPR052521">
    <property type="entry name" value="Cell_div_SPOR-domain"/>
</dbReference>
<dbReference type="SUPFAM" id="SSF110997">
    <property type="entry name" value="Sporulation related repeat"/>
    <property type="match status" value="2"/>
</dbReference>
<dbReference type="PANTHER" id="PTHR38687">
    <property type="entry name" value="CELL DIVISION PROTEIN DEDD-RELATED"/>
    <property type="match status" value="1"/>
</dbReference>
<dbReference type="Gene3D" id="3.30.70.1070">
    <property type="entry name" value="Sporulation related repeat"/>
    <property type="match status" value="2"/>
</dbReference>
<dbReference type="PANTHER" id="PTHR38687:SF1">
    <property type="entry name" value="CELL DIVISION PROTEIN DEDD"/>
    <property type="match status" value="1"/>
</dbReference>
<dbReference type="GO" id="GO:0042834">
    <property type="term" value="F:peptidoglycan binding"/>
    <property type="evidence" value="ECO:0007669"/>
    <property type="project" value="InterPro"/>
</dbReference>
<evidence type="ECO:0000313" key="3">
    <source>
        <dbReference type="EMBL" id="QDQ72426.1"/>
    </source>
</evidence>
<dbReference type="Pfam" id="PF05036">
    <property type="entry name" value="SPOR"/>
    <property type="match status" value="2"/>
</dbReference>
<feature type="domain" description="SPOR" evidence="2">
    <location>
        <begin position="244"/>
        <end position="323"/>
    </location>
</feature>
<sequence length="324" mass="32854">MDTSLKQRLWGAAVLIALAVIFLPMLVQGPAPDSGAADVPLNMPATPDTGMETRELPLAGPVDAPAGGATGMPVNDDAANPADSQDFPATTAGGDYAVHFGSYASADAAQSMVAALAKSQLAAYSEAVQLNGKPAWRVRIGPFATQADAEAARLRATQVRSDVNARVVVLDAETASPAPAPAATAPIADTSKPAATPLPPEPKPVATKPAPATSPATAKTETPKQRPMAPAPPAAKPMPTPAPAAANVGFVVQLAAFAKPADAEALRDRARAAGFSAFTESVKTDKGTLTRVRIGPVADRAAADQLKTQVQAKLGVAGIVRPHP</sequence>
<dbReference type="Proteomes" id="UP000315891">
    <property type="component" value="Chromosome"/>
</dbReference>
<feature type="compositionally biased region" description="Low complexity" evidence="1">
    <location>
        <begin position="204"/>
        <end position="220"/>
    </location>
</feature>
<evidence type="ECO:0000256" key="1">
    <source>
        <dbReference type="SAM" id="MobiDB-lite"/>
    </source>
</evidence>
<dbReference type="EMBL" id="CP041742">
    <property type="protein sequence ID" value="QDQ72426.1"/>
    <property type="molecule type" value="Genomic_DNA"/>
</dbReference>
<protein>
    <submittedName>
        <fullName evidence="3">Sporulation protein</fullName>
    </submittedName>
</protein>
<feature type="compositionally biased region" description="Low complexity" evidence="1">
    <location>
        <begin position="175"/>
        <end position="195"/>
    </location>
</feature>
<name>A0A516V1M7_9GAMM</name>
<organism evidence="3 4">
    <name type="scientific">Pseudoluteimonas lycopersici</name>
    <dbReference type="NCBI Taxonomy" id="1324796"/>
    <lineage>
        <taxon>Bacteria</taxon>
        <taxon>Pseudomonadati</taxon>
        <taxon>Pseudomonadota</taxon>
        <taxon>Gammaproteobacteria</taxon>
        <taxon>Lysobacterales</taxon>
        <taxon>Lysobacteraceae</taxon>
        <taxon>Pseudoluteimonas</taxon>
    </lineage>
</organism>
<reference evidence="3 4" key="1">
    <citation type="submission" date="2019-07" db="EMBL/GenBank/DDBJ databases">
        <title>Lysobacter weifangensis sp. nov., isolated from bensulfuron-methyl contaminated farmland soil.</title>
        <authorList>
            <person name="Zhao H."/>
        </authorList>
    </citation>
    <scope>NUCLEOTIDE SEQUENCE [LARGE SCALE GENOMIC DNA]</scope>
    <source>
        <strain evidence="3 4">CC-Bw-6</strain>
    </source>
</reference>
<feature type="compositionally biased region" description="Pro residues" evidence="1">
    <location>
        <begin position="229"/>
        <end position="240"/>
    </location>
</feature>
<dbReference type="OrthoDB" id="7069135at2"/>
<gene>
    <name evidence="3" type="ORF">FNZ56_00255</name>
</gene>
<accession>A0A516V1M7</accession>